<proteinExistence type="predicted"/>
<accession>B7AQJ2</accession>
<protein>
    <submittedName>
        <fullName evidence="1">Uncharacterized protein</fullName>
    </submittedName>
</protein>
<reference evidence="1 2" key="2">
    <citation type="submission" date="2008-11" db="EMBL/GenBank/DDBJ databases">
        <authorList>
            <person name="Fulton L."/>
            <person name="Clifton S."/>
            <person name="Fulton B."/>
            <person name="Xu J."/>
            <person name="Minx P."/>
            <person name="Pepin K.H."/>
            <person name="Johnson M."/>
            <person name="Bhonagiri V."/>
            <person name="Nash W.E."/>
            <person name="Mardis E.R."/>
            <person name="Wilson R.K."/>
        </authorList>
    </citation>
    <scope>NUCLEOTIDE SEQUENCE [LARGE SCALE GENOMIC DNA]</scope>
    <source>
        <strain evidence="1 2">ATCC 43243</strain>
    </source>
</reference>
<dbReference type="HOGENOM" id="CLU_051643_0_0_9"/>
<reference evidence="1 2" key="1">
    <citation type="submission" date="2008-11" db="EMBL/GenBank/DDBJ databases">
        <title>Draft genome sequence of Bacteroides pectinophilus (ATCC 43243).</title>
        <authorList>
            <person name="Sudarsanam P."/>
            <person name="Ley R."/>
            <person name="Guruge J."/>
            <person name="Turnbaugh P.J."/>
            <person name="Mahowald M."/>
            <person name="Liep D."/>
            <person name="Gordon J."/>
        </authorList>
    </citation>
    <scope>NUCLEOTIDE SEQUENCE [LARGE SCALE GENOMIC DNA]</scope>
    <source>
        <strain evidence="1 2">ATCC 43243</strain>
    </source>
</reference>
<sequence length="384" mass="43412">MCRNGDIMIVRKPHYYDEFRCTASKCSDNCCRGGWLIELDKKTEDYYRSLGGSIGRRITDSLITDEDGDTCFRLADGQCPHLDAEGLCSICVSLGEEHMGVVCREFPRYSLTYVQNGTEVTEHGVGLACEAAEALILFDEGKLCITDTGTEETEEAGEQNNCEEADTCEKIGDSEETDAGMLLAARADIINILEDRTRPVKSRISDVLEYAVSLQEKINEEPEEYELETSGDAADNCILLFDIYDGLEQLNSSWEEWSSLVRQTIFEEDGFMKLTDELCSIIPDYELLMENLMKYFIFRYYMKAVWDCNQLDKVKFAAACCLIIRQMLAALAGKQNGGVTREDIIKLVRVFSRQVEYSEDNVEAVCEEFLFGDELSAGNLRNMF</sequence>
<dbReference type="NCBIfam" id="NF038110">
    <property type="entry name" value="Lys_methyl_FliB"/>
    <property type="match status" value="1"/>
</dbReference>
<dbReference type="EMBL" id="ABVQ01000035">
    <property type="protein sequence ID" value="EEC57964.1"/>
    <property type="molecule type" value="Genomic_DNA"/>
</dbReference>
<keyword evidence="2" id="KW-1185">Reference proteome</keyword>
<organism evidence="1 2">
    <name type="scientific">[Bacteroides] pectinophilus ATCC 43243</name>
    <dbReference type="NCBI Taxonomy" id="483218"/>
    <lineage>
        <taxon>Bacteria</taxon>
        <taxon>Bacillati</taxon>
        <taxon>Bacillota</taxon>
        <taxon>Clostridia</taxon>
        <taxon>Eubacteriales</taxon>
    </lineage>
</organism>
<gene>
    <name evidence="1" type="ORF">BACPEC_00949</name>
</gene>
<dbReference type="eggNOG" id="COG0727">
    <property type="taxonomic scope" value="Bacteria"/>
</dbReference>
<evidence type="ECO:0000313" key="1">
    <source>
        <dbReference type="EMBL" id="EEC57964.1"/>
    </source>
</evidence>
<dbReference type="AlphaFoldDB" id="B7AQJ2"/>
<dbReference type="Proteomes" id="UP000003136">
    <property type="component" value="Unassembled WGS sequence"/>
</dbReference>
<dbReference type="STRING" id="483218.BACPEC_00949"/>
<evidence type="ECO:0000313" key="2">
    <source>
        <dbReference type="Proteomes" id="UP000003136"/>
    </source>
</evidence>
<name>B7AQJ2_9FIRM</name>
<comment type="caution">
    <text evidence="1">The sequence shown here is derived from an EMBL/GenBank/DDBJ whole genome shotgun (WGS) entry which is preliminary data.</text>
</comment>